<dbReference type="RefSeq" id="XP_048129738.1">
    <property type="nucleotide sequence ID" value="XM_048273781.1"/>
</dbReference>
<feature type="compositionally biased region" description="Basic residues" evidence="1">
    <location>
        <begin position="150"/>
        <end position="171"/>
    </location>
</feature>
<reference evidence="3" key="1">
    <citation type="submission" date="2025-05" db="UniProtKB">
        <authorList>
            <consortium name="RefSeq"/>
        </authorList>
    </citation>
    <scope>NUCLEOTIDE SEQUENCE [LARGE SCALE GENOMIC DNA]</scope>
</reference>
<evidence type="ECO:0000313" key="3">
    <source>
        <dbReference type="Proteomes" id="UP000827889"/>
    </source>
</evidence>
<keyword evidence="2" id="KW-1133">Transmembrane helix</keyword>
<dbReference type="GeneID" id="125312483"/>
<organism evidence="3 4">
    <name type="scientific">Rhodamnia argentea</name>
    <dbReference type="NCBI Taxonomy" id="178133"/>
    <lineage>
        <taxon>Eukaryota</taxon>
        <taxon>Viridiplantae</taxon>
        <taxon>Streptophyta</taxon>
        <taxon>Embryophyta</taxon>
        <taxon>Tracheophyta</taxon>
        <taxon>Spermatophyta</taxon>
        <taxon>Magnoliopsida</taxon>
        <taxon>eudicotyledons</taxon>
        <taxon>Gunneridae</taxon>
        <taxon>Pentapetalae</taxon>
        <taxon>rosids</taxon>
        <taxon>malvids</taxon>
        <taxon>Myrtales</taxon>
        <taxon>Myrtaceae</taxon>
        <taxon>Myrtoideae</taxon>
        <taxon>Myrteae</taxon>
        <taxon>Australasian group</taxon>
        <taxon>Rhodamnia</taxon>
    </lineage>
</organism>
<dbReference type="Proteomes" id="UP000827889">
    <property type="component" value="Chromosome 2"/>
</dbReference>
<feature type="compositionally biased region" description="Basic and acidic residues" evidence="1">
    <location>
        <begin position="135"/>
        <end position="144"/>
    </location>
</feature>
<feature type="transmembrane region" description="Helical" evidence="2">
    <location>
        <begin position="79"/>
        <end position="96"/>
    </location>
</feature>
<gene>
    <name evidence="4" type="primary">LOC125312483</name>
</gene>
<evidence type="ECO:0000313" key="4">
    <source>
        <dbReference type="RefSeq" id="XP_048129738.1"/>
    </source>
</evidence>
<keyword evidence="2" id="KW-0812">Transmembrane</keyword>
<keyword evidence="2" id="KW-0472">Membrane</keyword>
<reference evidence="4" key="2">
    <citation type="submission" date="2025-08" db="UniProtKB">
        <authorList>
            <consortium name="RefSeq"/>
        </authorList>
    </citation>
    <scope>IDENTIFICATION</scope>
    <source>
        <tissue evidence="4">Leaf</tissue>
    </source>
</reference>
<sequence length="179" mass="20201">MEKLEATREDMNGVGLYMKLVGQPSLMQSSSHVYTSSTLSGVSTPIDVPTSQGLHSGRHPRRDTRTGIAGFEWFRSQRLLYWLLLIVLWSCLRLYAQPRWAQGGKKDNVMGSVDKPSHYENGENSKNFLVGKQGRTADKQRADGRSPNFLRKRNTRGIRHSRGRLGRKRKATAAMKAIT</sequence>
<dbReference type="PANTHER" id="PTHR47778:SF2">
    <property type="entry name" value="GLYCOSYL TRANSFERASE FAMILY 1 DOMAIN-CONTAINING PROTEIN"/>
    <property type="match status" value="1"/>
</dbReference>
<feature type="region of interest" description="Disordered" evidence="1">
    <location>
        <begin position="103"/>
        <end position="179"/>
    </location>
</feature>
<keyword evidence="3" id="KW-1185">Reference proteome</keyword>
<name>A0ABM3GZG7_9MYRT</name>
<proteinExistence type="predicted"/>
<evidence type="ECO:0000256" key="2">
    <source>
        <dbReference type="SAM" id="Phobius"/>
    </source>
</evidence>
<protein>
    <submittedName>
        <fullName evidence="4">Uncharacterized protein LOC125312483</fullName>
    </submittedName>
</protein>
<accession>A0ABM3GZG7</accession>
<evidence type="ECO:0000256" key="1">
    <source>
        <dbReference type="SAM" id="MobiDB-lite"/>
    </source>
</evidence>
<dbReference type="PANTHER" id="PTHR47778">
    <property type="entry name" value="BNAA05G14870D PROTEIN"/>
    <property type="match status" value="1"/>
</dbReference>